<dbReference type="EMBL" id="KF900987">
    <property type="protein sequence ID" value="AIF13927.1"/>
    <property type="molecule type" value="Genomic_DNA"/>
</dbReference>
<sequence length="268" mass="29404">MSGDLRIKKLRGSGGSVMAQVTDEQQRKGNLGGPDLFLAPIGRLDVESIKKYTCNTCDKEYEGSPKIEYENPNEEVAENLILAERGQYLCTICGSPIAEYREFKKPNELAEVGNANPIAAQPNIAQEALNEERYEDTINAHEQPQQKSDDAYHAFDDFMETVPETKSVDSTFNAISGMSVFDENAKQIGIAKQVGVNSNNQVILIISDNEGNDVSINWERIKKVGEVILLGDSLATVGVSAQQGLRCPSCNFDNKPDSKFCESCGTKI</sequence>
<dbReference type="AlphaFoldDB" id="A0A075HHL4"/>
<name>A0A075HHL4_9ARCH</name>
<proteinExistence type="predicted"/>
<reference evidence="1" key="1">
    <citation type="journal article" date="2014" name="Genome Biol. Evol.">
        <title>Pangenome evidence for extensive interdomain horizontal transfer affecting lineage core and shell genes in uncultured planktonic thaumarchaeota and euryarchaeota.</title>
        <authorList>
            <person name="Deschamps P."/>
            <person name="Zivanovic Y."/>
            <person name="Moreira D."/>
            <person name="Rodriguez-Valera F."/>
            <person name="Lopez-Garcia P."/>
        </authorList>
    </citation>
    <scope>NUCLEOTIDE SEQUENCE</scope>
</reference>
<protein>
    <recommendedName>
        <fullName evidence="2">PRC-barrel domain-containing protein</fullName>
    </recommendedName>
</protein>
<evidence type="ECO:0000313" key="1">
    <source>
        <dbReference type="EMBL" id="AIF13927.1"/>
    </source>
</evidence>
<organism evidence="1">
    <name type="scientific">uncultured marine thaumarchaeote KM3_65_A09</name>
    <dbReference type="NCBI Taxonomy" id="1456223"/>
    <lineage>
        <taxon>Archaea</taxon>
        <taxon>Nitrososphaerota</taxon>
        <taxon>environmental samples</taxon>
    </lineage>
</organism>
<accession>A0A075HHL4</accession>
<evidence type="ECO:0008006" key="2">
    <source>
        <dbReference type="Google" id="ProtNLM"/>
    </source>
</evidence>